<dbReference type="Proteomes" id="UP001516023">
    <property type="component" value="Unassembled WGS sequence"/>
</dbReference>
<dbReference type="AlphaFoldDB" id="A0ABD3NJE8"/>
<evidence type="ECO:0000259" key="1">
    <source>
        <dbReference type="Pfam" id="PF00899"/>
    </source>
</evidence>
<dbReference type="Pfam" id="PF00899">
    <property type="entry name" value="ThiF"/>
    <property type="match status" value="1"/>
</dbReference>
<dbReference type="InterPro" id="IPR035985">
    <property type="entry name" value="Ubiquitin-activating_enz"/>
</dbReference>
<dbReference type="PANTHER" id="PTHR10953">
    <property type="entry name" value="UBIQUITIN-ACTIVATING ENZYME E1"/>
    <property type="match status" value="1"/>
</dbReference>
<protein>
    <recommendedName>
        <fullName evidence="1">THIF-type NAD/FAD binding fold domain-containing protein</fullName>
    </recommendedName>
</protein>
<name>A0ABD3NJE8_9STRA</name>
<evidence type="ECO:0000313" key="3">
    <source>
        <dbReference type="Proteomes" id="UP001516023"/>
    </source>
</evidence>
<dbReference type="InterPro" id="IPR045886">
    <property type="entry name" value="ThiF/MoeB/HesA"/>
</dbReference>
<feature type="domain" description="THIF-type NAD/FAD binding fold" evidence="1">
    <location>
        <begin position="7"/>
        <end position="56"/>
    </location>
</feature>
<dbReference type="EMBL" id="JABMIG020000511">
    <property type="protein sequence ID" value="KAL3776124.1"/>
    <property type="molecule type" value="Genomic_DNA"/>
</dbReference>
<evidence type="ECO:0000313" key="2">
    <source>
        <dbReference type="EMBL" id="KAL3776124.1"/>
    </source>
</evidence>
<reference evidence="2 3" key="1">
    <citation type="journal article" date="2020" name="G3 (Bethesda)">
        <title>Improved Reference Genome for Cyclotella cryptica CCMP332, a Model for Cell Wall Morphogenesis, Salinity Adaptation, and Lipid Production in Diatoms (Bacillariophyta).</title>
        <authorList>
            <person name="Roberts W.R."/>
            <person name="Downey K.M."/>
            <person name="Ruck E.C."/>
            <person name="Traller J.C."/>
            <person name="Alverson A.J."/>
        </authorList>
    </citation>
    <scope>NUCLEOTIDE SEQUENCE [LARGE SCALE GENOMIC DNA]</scope>
    <source>
        <strain evidence="2 3">CCMP332</strain>
    </source>
</reference>
<dbReference type="PANTHER" id="PTHR10953:SF29">
    <property type="entry name" value="NEDD8-ACTIVATING ENZYME E1 REGULATORY SUBUNIT"/>
    <property type="match status" value="1"/>
</dbReference>
<keyword evidence="3" id="KW-1185">Reference proteome</keyword>
<dbReference type="Gene3D" id="3.40.50.720">
    <property type="entry name" value="NAD(P)-binding Rossmann-like Domain"/>
    <property type="match status" value="2"/>
</dbReference>
<accession>A0ABD3NJE8</accession>
<organism evidence="2 3">
    <name type="scientific">Cyclotella cryptica</name>
    <dbReference type="NCBI Taxonomy" id="29204"/>
    <lineage>
        <taxon>Eukaryota</taxon>
        <taxon>Sar</taxon>
        <taxon>Stramenopiles</taxon>
        <taxon>Ochrophyta</taxon>
        <taxon>Bacillariophyta</taxon>
        <taxon>Coscinodiscophyceae</taxon>
        <taxon>Thalassiosirophycidae</taxon>
        <taxon>Stephanodiscales</taxon>
        <taxon>Stephanodiscaceae</taxon>
        <taxon>Cyclotella</taxon>
    </lineage>
</organism>
<sequence length="645" mass="71272">MATTNKYDRQLRLWGSSGQQALSSTLVVLIGASTCGTESLKNLVLPGVGSFLIVDDVVFDGAGGNGEIVRGESNNGDGKFSNPSCNFFAERSSGSGSSTKAGMSCDLLCELNPDVSGCHCTMPSLEGVNYHAFLEELKINPPAVDGGEKSKNILVICADQPGSVLVPLSHACHSLSLPLMNVRCYGLLGYIRIQTSPPYHVVRDAKKTNKLVDLRLSDGPAGVFPGLKKVYDSIPKLDQMTDSKDHGHVPYIIILLQALEKWRETNASGVPVTYDEKEEFRKLVKSMAKDYENELNFQEGYDQAHLAWANAKISDESKIVLDRCCEEEFYENAIDAAMDTSSGDASSTTRAAKLPSMTVLQFQLMALALKRFLKENDDRPPLEGTIPDMTSDTKTFVALQEAYRHQAGIDRSKITQYISEILEQCKLKSNGCRVFVEMPSDEEIVTFCKNARDIRILETRPLYAEYQCQDPSSPIVTALSKSLTLDSSTMPNFDTLQSESREDLLMSTMDPYETDPIQTPLLWFVALRACDAFYDRHGHYPGKYDQTLALEADVTEVYKLMVEVVGNMGLKECEFIVETFLRDEKGKNVAREVVRYDEAEIHTIAAVMGGVASQEAVKLITGQYVPLDDTYVYNGIASTAGVYRF</sequence>
<comment type="caution">
    <text evidence="2">The sequence shown here is derived from an EMBL/GenBank/DDBJ whole genome shotgun (WGS) entry which is preliminary data.</text>
</comment>
<dbReference type="SUPFAM" id="SSF69572">
    <property type="entry name" value="Activating enzymes of the ubiquitin-like proteins"/>
    <property type="match status" value="1"/>
</dbReference>
<proteinExistence type="predicted"/>
<dbReference type="InterPro" id="IPR000594">
    <property type="entry name" value="ThiF_NAD_FAD-bd"/>
</dbReference>
<gene>
    <name evidence="2" type="ORF">HJC23_000743</name>
</gene>